<accession>B0DWE0</accession>
<sequence>MNVNVTTSTNNIMGLDPRALQVVEGGGLHTLEIVAESADVSPLLKAAVVETLALISIVKEFNFSQKSWAEFTQSLIEKVKKIIQYTYHYSKDHLFTLHYSLELFKECVFVTIVLDAHQL</sequence>
<dbReference type="GeneID" id="6083930"/>
<keyword evidence="2" id="KW-1185">Reference proteome</keyword>
<proteinExistence type="predicted"/>
<reference evidence="1 2" key="1">
    <citation type="journal article" date="2008" name="Nature">
        <title>The genome of Laccaria bicolor provides insights into mycorrhizal symbiosis.</title>
        <authorList>
            <person name="Martin F."/>
            <person name="Aerts A."/>
            <person name="Ahren D."/>
            <person name="Brun A."/>
            <person name="Danchin E.G.J."/>
            <person name="Duchaussoy F."/>
            <person name="Gibon J."/>
            <person name="Kohler A."/>
            <person name="Lindquist E."/>
            <person name="Pereda V."/>
            <person name="Salamov A."/>
            <person name="Shapiro H.J."/>
            <person name="Wuyts J."/>
            <person name="Blaudez D."/>
            <person name="Buee M."/>
            <person name="Brokstein P."/>
            <person name="Canbaeck B."/>
            <person name="Cohen D."/>
            <person name="Courty P.E."/>
            <person name="Coutinho P.M."/>
            <person name="Delaruelle C."/>
            <person name="Detter J.C."/>
            <person name="Deveau A."/>
            <person name="DiFazio S."/>
            <person name="Duplessis S."/>
            <person name="Fraissinet-Tachet L."/>
            <person name="Lucic E."/>
            <person name="Frey-Klett P."/>
            <person name="Fourrey C."/>
            <person name="Feussner I."/>
            <person name="Gay G."/>
            <person name="Grimwood J."/>
            <person name="Hoegger P.J."/>
            <person name="Jain P."/>
            <person name="Kilaru S."/>
            <person name="Labbe J."/>
            <person name="Lin Y.C."/>
            <person name="Legue V."/>
            <person name="Le Tacon F."/>
            <person name="Marmeisse R."/>
            <person name="Melayah D."/>
            <person name="Montanini B."/>
            <person name="Muratet M."/>
            <person name="Nehls U."/>
            <person name="Niculita-Hirzel H."/>
            <person name="Oudot-Le Secq M.P."/>
            <person name="Peter M."/>
            <person name="Quesneville H."/>
            <person name="Rajashekar B."/>
            <person name="Reich M."/>
            <person name="Rouhier N."/>
            <person name="Schmutz J."/>
            <person name="Yin T."/>
            <person name="Chalot M."/>
            <person name="Henrissat B."/>
            <person name="Kuees U."/>
            <person name="Lucas S."/>
            <person name="Van de Peer Y."/>
            <person name="Podila G.K."/>
            <person name="Polle A."/>
            <person name="Pukkila P.J."/>
            <person name="Richardson P.M."/>
            <person name="Rouze P."/>
            <person name="Sanders I.R."/>
            <person name="Stajich J.E."/>
            <person name="Tunlid A."/>
            <person name="Tuskan G."/>
            <person name="Grigoriev I.V."/>
        </authorList>
    </citation>
    <scope>NUCLEOTIDE SEQUENCE [LARGE SCALE GENOMIC DNA]</scope>
    <source>
        <strain evidence="2">S238N-H82 / ATCC MYA-4686</strain>
    </source>
</reference>
<dbReference type="Proteomes" id="UP000001194">
    <property type="component" value="Unassembled WGS sequence"/>
</dbReference>
<dbReference type="InParanoid" id="B0DWE0"/>
<dbReference type="KEGG" id="lbc:LACBIDRAFT_333582"/>
<organism evidence="2">
    <name type="scientific">Laccaria bicolor (strain S238N-H82 / ATCC MYA-4686)</name>
    <name type="common">Bicoloured deceiver</name>
    <name type="synonym">Laccaria laccata var. bicolor</name>
    <dbReference type="NCBI Taxonomy" id="486041"/>
    <lineage>
        <taxon>Eukaryota</taxon>
        <taxon>Fungi</taxon>
        <taxon>Dikarya</taxon>
        <taxon>Basidiomycota</taxon>
        <taxon>Agaricomycotina</taxon>
        <taxon>Agaricomycetes</taxon>
        <taxon>Agaricomycetidae</taxon>
        <taxon>Agaricales</taxon>
        <taxon>Agaricineae</taxon>
        <taxon>Hydnangiaceae</taxon>
        <taxon>Laccaria</taxon>
    </lineage>
</organism>
<gene>
    <name evidence="1" type="ORF">LACBIDRAFT_333582</name>
</gene>
<protein>
    <submittedName>
        <fullName evidence="1">Predicted protein</fullName>
    </submittedName>
</protein>
<evidence type="ECO:0000313" key="1">
    <source>
        <dbReference type="EMBL" id="EDR01072.1"/>
    </source>
</evidence>
<dbReference type="RefSeq" id="XP_001888291.1">
    <property type="nucleotide sequence ID" value="XM_001888256.1"/>
</dbReference>
<evidence type="ECO:0000313" key="2">
    <source>
        <dbReference type="Proteomes" id="UP000001194"/>
    </source>
</evidence>
<name>B0DWE0_LACBS</name>
<dbReference type="HOGENOM" id="CLU_2061911_0_0_1"/>
<dbReference type="AlphaFoldDB" id="B0DWE0"/>
<dbReference type="EMBL" id="DS547143">
    <property type="protein sequence ID" value="EDR01072.1"/>
    <property type="molecule type" value="Genomic_DNA"/>
</dbReference>